<dbReference type="EMBL" id="CP023324">
    <property type="protein sequence ID" value="ATY61999.1"/>
    <property type="molecule type" value="Genomic_DNA"/>
</dbReference>
<evidence type="ECO:0000256" key="1">
    <source>
        <dbReference type="SAM" id="MobiDB-lite"/>
    </source>
</evidence>
<dbReference type="OMA" id="EPEFEWV"/>
<evidence type="ECO:0000313" key="3">
    <source>
        <dbReference type="Proteomes" id="UP000323067"/>
    </source>
</evidence>
<feature type="region of interest" description="Disordered" evidence="1">
    <location>
        <begin position="1"/>
        <end position="109"/>
    </location>
</feature>
<reference evidence="2 3" key="1">
    <citation type="journal article" date="2017" name="BMC Genomics">
        <title>Chromosome level assembly and secondary metabolite potential of the parasitic fungus Cordyceps militaris.</title>
        <authorList>
            <person name="Kramer G.J."/>
            <person name="Nodwell J.R."/>
        </authorList>
    </citation>
    <scope>NUCLEOTIDE SEQUENCE [LARGE SCALE GENOMIC DNA]</scope>
    <source>
        <strain evidence="2 3">ATCC 34164</strain>
    </source>
</reference>
<feature type="region of interest" description="Disordered" evidence="1">
    <location>
        <begin position="129"/>
        <end position="169"/>
    </location>
</feature>
<feature type="region of interest" description="Disordered" evidence="1">
    <location>
        <begin position="344"/>
        <end position="365"/>
    </location>
</feature>
<protein>
    <submittedName>
        <fullName evidence="2">Uncharacterized protein</fullName>
    </submittedName>
</protein>
<accession>A0A2H4SFX2</accession>
<feature type="compositionally biased region" description="Basic residues" evidence="1">
    <location>
        <begin position="86"/>
        <end position="95"/>
    </location>
</feature>
<name>A0A2H4SFX2_CORMI</name>
<evidence type="ECO:0000313" key="2">
    <source>
        <dbReference type="EMBL" id="ATY61999.1"/>
    </source>
</evidence>
<dbReference type="Proteomes" id="UP000323067">
    <property type="component" value="Chromosome vii"/>
</dbReference>
<proteinExistence type="predicted"/>
<sequence length="365" mass="44368">MSHYSYDEDDLDVHIRRRHSPEPVRYVSTAPRPYYPPSYLVPDQGMRVVARSRSRERSSPPQPAGPVIIQNKIYNDLSSDDEHELSRRRRSRRRSSYSPSPSRSRNRYMTKEDWQLELDRREIERLRMEQVKEKEQRRASKERQDDEELRRAKDELDMIKRREAQAEEEKRIKRELELQRLREEERAVAEKEIRDKEARAAVEKYKKEEVERREKYEKEKKEAEKEYQRRLQEQLLASGLDEEAINAIIKKEKVKVPEARNERATYTRMPRKHLSIETLRTFKVEYDLDSVDPTGFVVIRRPVPEWEQDHFWKHTKYIREKRLIIEDRRHHHRHKSDIELVVRKKERKRSKSPSPLMMWVAGGRP</sequence>
<organism evidence="2 3">
    <name type="scientific">Cordyceps militaris</name>
    <name type="common">Caterpillar fungus</name>
    <name type="synonym">Clavaria militaris</name>
    <dbReference type="NCBI Taxonomy" id="73501"/>
    <lineage>
        <taxon>Eukaryota</taxon>
        <taxon>Fungi</taxon>
        <taxon>Dikarya</taxon>
        <taxon>Ascomycota</taxon>
        <taxon>Pezizomycotina</taxon>
        <taxon>Sordariomycetes</taxon>
        <taxon>Hypocreomycetidae</taxon>
        <taxon>Hypocreales</taxon>
        <taxon>Cordycipitaceae</taxon>
        <taxon>Cordyceps</taxon>
    </lineage>
</organism>
<dbReference type="OrthoDB" id="5242628at2759"/>
<dbReference type="AlphaFoldDB" id="A0A2H4SFX2"/>
<dbReference type="VEuPathDB" id="FungiDB:A9K55_008215"/>
<dbReference type="VEuPathDB" id="FungiDB:CCM_06688"/>
<gene>
    <name evidence="2" type="ORF">A9K55_008215</name>
</gene>